<proteinExistence type="predicted"/>
<gene>
    <name evidence="1" type="ORF">EZS28_012487</name>
</gene>
<sequence length="189" mass="21736">MINREPDSIQRANSQIEITKIASVDLVPNNFSSARKTRKCYEQVLAQKMFEILISLVPDADEVISVSNIALFLKYLRQRIHISIEEDIIALALLQKFSMKQVQKGIQVLRTNNIGTMLVILIVIAIKTCRGNEYQNQYMANMFKILPSVLNESETSFLLIIDNQIWIEDQIYSSLFDEIRNIAEKKVTL</sequence>
<protein>
    <submittedName>
        <fullName evidence="1">Uncharacterized protein</fullName>
    </submittedName>
</protein>
<evidence type="ECO:0000313" key="1">
    <source>
        <dbReference type="EMBL" id="KAA6391984.1"/>
    </source>
</evidence>
<organism evidence="1 2">
    <name type="scientific">Streblomastix strix</name>
    <dbReference type="NCBI Taxonomy" id="222440"/>
    <lineage>
        <taxon>Eukaryota</taxon>
        <taxon>Metamonada</taxon>
        <taxon>Preaxostyla</taxon>
        <taxon>Oxymonadida</taxon>
        <taxon>Streblomastigidae</taxon>
        <taxon>Streblomastix</taxon>
    </lineage>
</organism>
<accession>A0A5J4WAJ7</accession>
<name>A0A5J4WAJ7_9EUKA</name>
<dbReference type="EMBL" id="SNRW01002697">
    <property type="protein sequence ID" value="KAA6391984.1"/>
    <property type="molecule type" value="Genomic_DNA"/>
</dbReference>
<evidence type="ECO:0000313" key="2">
    <source>
        <dbReference type="Proteomes" id="UP000324800"/>
    </source>
</evidence>
<dbReference type="Gene3D" id="1.10.472.10">
    <property type="entry name" value="Cyclin-like"/>
    <property type="match status" value="1"/>
</dbReference>
<dbReference type="AlphaFoldDB" id="A0A5J4WAJ7"/>
<comment type="caution">
    <text evidence="1">The sequence shown here is derived from an EMBL/GenBank/DDBJ whole genome shotgun (WGS) entry which is preliminary data.</text>
</comment>
<dbReference type="Proteomes" id="UP000324800">
    <property type="component" value="Unassembled WGS sequence"/>
</dbReference>
<reference evidence="1 2" key="1">
    <citation type="submission" date="2019-03" db="EMBL/GenBank/DDBJ databases">
        <title>Single cell metagenomics reveals metabolic interactions within the superorganism composed of flagellate Streblomastix strix and complex community of Bacteroidetes bacteria on its surface.</title>
        <authorList>
            <person name="Treitli S.C."/>
            <person name="Kolisko M."/>
            <person name="Husnik F."/>
            <person name="Keeling P."/>
            <person name="Hampl V."/>
        </authorList>
    </citation>
    <scope>NUCLEOTIDE SEQUENCE [LARGE SCALE GENOMIC DNA]</scope>
    <source>
        <strain evidence="1">ST1C</strain>
    </source>
</reference>